<dbReference type="Proteomes" id="UP001560573">
    <property type="component" value="Unassembled WGS sequence"/>
</dbReference>
<keyword evidence="6 9" id="KW-0812">Transmembrane</keyword>
<keyword evidence="5" id="KW-0997">Cell inner membrane</keyword>
<evidence type="ECO:0000259" key="10">
    <source>
        <dbReference type="PROSITE" id="PS51012"/>
    </source>
</evidence>
<dbReference type="Pfam" id="PF01061">
    <property type="entry name" value="ABC2_membrane"/>
    <property type="match status" value="1"/>
</dbReference>
<keyword evidence="12" id="KW-1185">Reference proteome</keyword>
<feature type="transmembrane region" description="Helical" evidence="9">
    <location>
        <begin position="160"/>
        <end position="183"/>
    </location>
</feature>
<feature type="transmembrane region" description="Helical" evidence="9">
    <location>
        <begin position="50"/>
        <end position="71"/>
    </location>
</feature>
<sequence>MKENWSWEIKPASRIPEIKISELWQYKDLLLRFVKRDHIVSYRQTILGPLWVFLEPLIATYVYFYVFSGILKVSTGEVPPQLFFLSGIILWTYFSDVVSSISYSFYQNASIFAKVYFPRILVPISINVSKLSRLGIQMLMLIGMYIYFNVNGQGLKPSWYLLFAPVLILFTALLSLAVGLIIAALSARYRDLQNLMMFIIRLLMFATPIFYPFAQVDEKFKMIIGLNPLTPLLEAWRVMLFGSGAVNGLHLLYGIVSTLVLLVIGVIAFGRVEQNVIDTI</sequence>
<evidence type="ECO:0000256" key="6">
    <source>
        <dbReference type="ARBA" id="ARBA00022692"/>
    </source>
</evidence>
<feature type="domain" description="ABC transmembrane type-2" evidence="10">
    <location>
        <begin position="47"/>
        <end position="272"/>
    </location>
</feature>
<evidence type="ECO:0000256" key="9">
    <source>
        <dbReference type="RuleBase" id="RU361157"/>
    </source>
</evidence>
<keyword evidence="4 9" id="KW-1003">Cell membrane</keyword>
<dbReference type="EMBL" id="JAULBC010000006">
    <property type="protein sequence ID" value="MEX6689656.1"/>
    <property type="molecule type" value="Genomic_DNA"/>
</dbReference>
<feature type="transmembrane region" description="Helical" evidence="9">
    <location>
        <begin position="83"/>
        <end position="106"/>
    </location>
</feature>
<evidence type="ECO:0000256" key="2">
    <source>
        <dbReference type="ARBA" id="ARBA00007783"/>
    </source>
</evidence>
<evidence type="ECO:0000313" key="12">
    <source>
        <dbReference type="Proteomes" id="UP001560573"/>
    </source>
</evidence>
<organism evidence="11 12">
    <name type="scientific">Danxiaibacter flavus</name>
    <dbReference type="NCBI Taxonomy" id="3049108"/>
    <lineage>
        <taxon>Bacteria</taxon>
        <taxon>Pseudomonadati</taxon>
        <taxon>Bacteroidota</taxon>
        <taxon>Chitinophagia</taxon>
        <taxon>Chitinophagales</taxon>
        <taxon>Chitinophagaceae</taxon>
        <taxon>Danxiaibacter</taxon>
    </lineage>
</organism>
<protein>
    <recommendedName>
        <fullName evidence="9">Transport permease protein</fullName>
    </recommendedName>
</protein>
<dbReference type="RefSeq" id="WP_369331063.1">
    <property type="nucleotide sequence ID" value="NZ_JAULBC010000006.1"/>
</dbReference>
<dbReference type="PANTHER" id="PTHR30413:SF8">
    <property type="entry name" value="TRANSPORT PERMEASE PROTEIN"/>
    <property type="match status" value="1"/>
</dbReference>
<evidence type="ECO:0000256" key="4">
    <source>
        <dbReference type="ARBA" id="ARBA00022475"/>
    </source>
</evidence>
<keyword evidence="7 9" id="KW-1133">Transmembrane helix</keyword>
<accession>A0ABV3ZKN0</accession>
<name>A0ABV3ZKN0_9BACT</name>
<keyword evidence="3 9" id="KW-0813">Transport</keyword>
<evidence type="ECO:0000256" key="8">
    <source>
        <dbReference type="ARBA" id="ARBA00023136"/>
    </source>
</evidence>
<feature type="transmembrane region" description="Helical" evidence="9">
    <location>
        <begin position="127"/>
        <end position="148"/>
    </location>
</feature>
<dbReference type="InterPro" id="IPR000412">
    <property type="entry name" value="ABC_2_transport"/>
</dbReference>
<comment type="subcellular location">
    <subcellularLocation>
        <location evidence="1">Cell inner membrane</location>
        <topology evidence="1">Multi-pass membrane protein</topology>
    </subcellularLocation>
    <subcellularLocation>
        <location evidence="9">Cell membrane</location>
        <topology evidence="9">Multi-pass membrane protein</topology>
    </subcellularLocation>
</comment>
<reference evidence="11 12" key="1">
    <citation type="submission" date="2023-07" db="EMBL/GenBank/DDBJ databases">
        <authorList>
            <person name="Lian W.-H."/>
        </authorList>
    </citation>
    <scope>NUCLEOTIDE SEQUENCE [LARGE SCALE GENOMIC DNA]</scope>
    <source>
        <strain evidence="11 12">SYSU DXS3180</strain>
    </source>
</reference>
<evidence type="ECO:0000256" key="1">
    <source>
        <dbReference type="ARBA" id="ARBA00004429"/>
    </source>
</evidence>
<dbReference type="PANTHER" id="PTHR30413">
    <property type="entry name" value="INNER MEMBRANE TRANSPORT PERMEASE"/>
    <property type="match status" value="1"/>
</dbReference>
<feature type="transmembrane region" description="Helical" evidence="9">
    <location>
        <begin position="251"/>
        <end position="270"/>
    </location>
</feature>
<dbReference type="InterPro" id="IPR047817">
    <property type="entry name" value="ABC2_TM_bact-type"/>
</dbReference>
<dbReference type="InterPro" id="IPR013525">
    <property type="entry name" value="ABC2_TM"/>
</dbReference>
<evidence type="ECO:0000256" key="7">
    <source>
        <dbReference type="ARBA" id="ARBA00022989"/>
    </source>
</evidence>
<evidence type="ECO:0000313" key="11">
    <source>
        <dbReference type="EMBL" id="MEX6689656.1"/>
    </source>
</evidence>
<comment type="similarity">
    <text evidence="2 9">Belongs to the ABC-2 integral membrane protein family.</text>
</comment>
<evidence type="ECO:0000256" key="3">
    <source>
        <dbReference type="ARBA" id="ARBA00022448"/>
    </source>
</evidence>
<dbReference type="PRINTS" id="PR00164">
    <property type="entry name" value="ABC2TRNSPORT"/>
</dbReference>
<proteinExistence type="inferred from homology"/>
<comment type="caution">
    <text evidence="11">The sequence shown here is derived from an EMBL/GenBank/DDBJ whole genome shotgun (WGS) entry which is preliminary data.</text>
</comment>
<evidence type="ECO:0000256" key="5">
    <source>
        <dbReference type="ARBA" id="ARBA00022519"/>
    </source>
</evidence>
<keyword evidence="8 9" id="KW-0472">Membrane</keyword>
<feature type="transmembrane region" description="Helical" evidence="9">
    <location>
        <begin position="195"/>
        <end position="214"/>
    </location>
</feature>
<gene>
    <name evidence="11" type="ORF">QTN47_19280</name>
</gene>
<dbReference type="PROSITE" id="PS51012">
    <property type="entry name" value="ABC_TM2"/>
    <property type="match status" value="1"/>
</dbReference>